<evidence type="ECO:0000256" key="9">
    <source>
        <dbReference type="SAM" id="Phobius"/>
    </source>
</evidence>
<evidence type="ECO:0000256" key="3">
    <source>
        <dbReference type="ARBA" id="ARBA00022676"/>
    </source>
</evidence>
<feature type="compositionally biased region" description="Gly residues" evidence="8">
    <location>
        <begin position="559"/>
        <end position="573"/>
    </location>
</feature>
<evidence type="ECO:0000259" key="11">
    <source>
        <dbReference type="Pfam" id="PF24878"/>
    </source>
</evidence>
<dbReference type="PANTHER" id="PTHR33908">
    <property type="entry name" value="MANNOSYLTRANSFERASE YKCB-RELATED"/>
    <property type="match status" value="1"/>
</dbReference>
<feature type="transmembrane region" description="Helical" evidence="9">
    <location>
        <begin position="113"/>
        <end position="140"/>
    </location>
</feature>
<evidence type="ECO:0000313" key="12">
    <source>
        <dbReference type="EMBL" id="AKU15239.1"/>
    </source>
</evidence>
<evidence type="ECO:0000256" key="1">
    <source>
        <dbReference type="ARBA" id="ARBA00004651"/>
    </source>
</evidence>
<feature type="transmembrane region" description="Helical" evidence="9">
    <location>
        <begin position="412"/>
        <end position="432"/>
    </location>
</feature>
<dbReference type="OrthoDB" id="5241882at2"/>
<dbReference type="InterPro" id="IPR056785">
    <property type="entry name" value="YkcA/B-like_C"/>
</dbReference>
<comment type="subcellular location">
    <subcellularLocation>
        <location evidence="1">Cell membrane</location>
        <topology evidence="1">Multi-pass membrane protein</topology>
    </subcellularLocation>
</comment>
<evidence type="ECO:0000313" key="13">
    <source>
        <dbReference type="Proteomes" id="UP000066480"/>
    </source>
</evidence>
<dbReference type="Pfam" id="PF24878">
    <property type="entry name" value="YkcB_C"/>
    <property type="match status" value="1"/>
</dbReference>
<dbReference type="GO" id="GO:0005886">
    <property type="term" value="C:plasma membrane"/>
    <property type="evidence" value="ECO:0007669"/>
    <property type="project" value="UniProtKB-SubCell"/>
</dbReference>
<accession>A0A0K1JEW4</accession>
<feature type="transmembrane region" description="Helical" evidence="9">
    <location>
        <begin position="197"/>
        <end position="230"/>
    </location>
</feature>
<sequence>MDPMTTALRSATTTRSATPAAAAKARLARWWRGSPDDPAWARPALLALLVATAGLYLINLTANGWANSFYSAAVQAGSESWKAFFFGSSDAANSITVDKPPAALWPMALSVRLFGLSSFAILLPQVLMGVGTVGVVYATVRRTSGLVAGLLSGVVLALTPVALLMFRFNNPDALLTLLMALGAWATVRAIERGSIRWMAWVGVFIGLGFLTKTLQVFLVVPFFGIAWVVAARTTSRRRVIGSLVGVGAMLVAGGWWVAIVELMPASARPYIGGSQNNSFLELTFGYNGLGRINGNETGSVGGGGGGRGGGGWGETGWDRMFNSQVGGQISWLIPSALILLVAGLVLRGKRPRTDLRRGAYLVWGGWLLVTMATFSFMAGIFHEYYTVALAPAVAALVGMGVAEAWERRRTPVGTVILAAATAAAATWAFILLSRTTAYGNGFRVAILAVGMSAAFLMLALPWLHKRAIPIVLIAGVLAALAGPTAYGITTLQESTSGSIVSAGPSSGGPGGGPGGGIRVFRGGPAGQAAAAPGGRRAPQGGPGAARGGQAPGGQAPAGVPGGRAAGGQTGGGAPSFERTTGGMGGLLNATTPNTQVVSALKANASDYTWVAAAIGSQNAAGLQLGSELPVMSIGGFNGSDPSPTLAQFQEYVQQGKIHYFLGNGGEGSGEGGMMRGGPGGDGNGSAISTWVQEHYAAVTIGGTTFYDLTQPTS</sequence>
<feature type="transmembrane region" description="Helical" evidence="9">
    <location>
        <begin position="329"/>
        <end position="346"/>
    </location>
</feature>
<feature type="compositionally biased region" description="Gly residues" evidence="8">
    <location>
        <begin position="505"/>
        <end position="517"/>
    </location>
</feature>
<feature type="transmembrane region" description="Helical" evidence="9">
    <location>
        <begin position="146"/>
        <end position="166"/>
    </location>
</feature>
<feature type="transmembrane region" description="Helical" evidence="9">
    <location>
        <begin position="358"/>
        <end position="378"/>
    </location>
</feature>
<evidence type="ECO:0000256" key="7">
    <source>
        <dbReference type="ARBA" id="ARBA00023136"/>
    </source>
</evidence>
<keyword evidence="13" id="KW-1185">Reference proteome</keyword>
<dbReference type="InterPro" id="IPR038731">
    <property type="entry name" value="RgtA/B/C-like"/>
</dbReference>
<evidence type="ECO:0000256" key="5">
    <source>
        <dbReference type="ARBA" id="ARBA00022692"/>
    </source>
</evidence>
<feature type="transmembrane region" description="Helical" evidence="9">
    <location>
        <begin position="39"/>
        <end position="58"/>
    </location>
</feature>
<protein>
    <submittedName>
        <fullName evidence="12">Glycosyl transferase</fullName>
    </submittedName>
</protein>
<feature type="compositionally biased region" description="Gly residues" evidence="8">
    <location>
        <begin position="540"/>
        <end position="551"/>
    </location>
</feature>
<feature type="domain" description="Putative mannosyltransferase YkcA/B-like C-terminal" evidence="11">
    <location>
        <begin position="597"/>
        <end position="694"/>
    </location>
</feature>
<feature type="domain" description="Glycosyltransferase RgtA/B/C/D-like" evidence="10">
    <location>
        <begin position="98"/>
        <end position="252"/>
    </location>
</feature>
<keyword evidence="7 9" id="KW-0472">Membrane</keyword>
<feature type="transmembrane region" description="Helical" evidence="9">
    <location>
        <begin position="470"/>
        <end position="488"/>
    </location>
</feature>
<reference evidence="12 13" key="1">
    <citation type="submission" date="2015-03" db="EMBL/GenBank/DDBJ databases">
        <title>Luteipulveratus halotolerans sp. nov., a novel actinobacterium (Dermacoccaceae) from Sarawak, Malaysia.</title>
        <authorList>
            <person name="Juboi H."/>
            <person name="Basik A."/>
            <person name="Shamsul S.S."/>
            <person name="Arnold P."/>
            <person name="Schmitt E.K."/>
            <person name="Sanglier J.-J."/>
            <person name="Yeo T."/>
        </authorList>
    </citation>
    <scope>NUCLEOTIDE SEQUENCE [LARGE SCALE GENOMIC DNA]</scope>
    <source>
        <strain evidence="12 13">MN07-A0370</strain>
    </source>
</reference>
<dbReference type="GO" id="GO:0016763">
    <property type="term" value="F:pentosyltransferase activity"/>
    <property type="evidence" value="ECO:0007669"/>
    <property type="project" value="TreeGrafter"/>
</dbReference>
<keyword evidence="6 9" id="KW-1133">Transmembrane helix</keyword>
<evidence type="ECO:0000256" key="8">
    <source>
        <dbReference type="SAM" id="MobiDB-lite"/>
    </source>
</evidence>
<name>A0A0K1JEW4_9MICO</name>
<keyword evidence="3" id="KW-0328">Glycosyltransferase</keyword>
<keyword evidence="2" id="KW-1003">Cell membrane</keyword>
<dbReference type="Pfam" id="PF13231">
    <property type="entry name" value="PMT_2"/>
    <property type="match status" value="1"/>
</dbReference>
<dbReference type="PANTHER" id="PTHR33908:SF3">
    <property type="entry name" value="UNDECAPRENYL PHOSPHATE-ALPHA-4-AMINO-4-DEOXY-L-ARABINOSE ARABINOSYL TRANSFERASE"/>
    <property type="match status" value="1"/>
</dbReference>
<dbReference type="STRING" id="571913.VV02_04150"/>
<feature type="compositionally biased region" description="Low complexity" evidence="8">
    <location>
        <begin position="518"/>
        <end position="539"/>
    </location>
</feature>
<dbReference type="EMBL" id="CP011112">
    <property type="protein sequence ID" value="AKU15239.1"/>
    <property type="molecule type" value="Genomic_DNA"/>
</dbReference>
<feature type="transmembrane region" description="Helical" evidence="9">
    <location>
        <begin position="384"/>
        <end position="405"/>
    </location>
</feature>
<dbReference type="GO" id="GO:0010041">
    <property type="term" value="P:response to iron(III) ion"/>
    <property type="evidence" value="ECO:0007669"/>
    <property type="project" value="TreeGrafter"/>
</dbReference>
<dbReference type="PATRIC" id="fig|571913.6.peg.850"/>
<dbReference type="KEGG" id="lmoi:VV02_04150"/>
<gene>
    <name evidence="12" type="ORF">VV02_04150</name>
</gene>
<evidence type="ECO:0000259" key="10">
    <source>
        <dbReference type="Pfam" id="PF13231"/>
    </source>
</evidence>
<keyword evidence="4 12" id="KW-0808">Transferase</keyword>
<dbReference type="RefSeq" id="WP_052590062.1">
    <property type="nucleotide sequence ID" value="NZ_CP011112.1"/>
</dbReference>
<feature type="region of interest" description="Disordered" evidence="8">
    <location>
        <begin position="1"/>
        <end position="20"/>
    </location>
</feature>
<keyword evidence="5 9" id="KW-0812">Transmembrane</keyword>
<dbReference type="AlphaFoldDB" id="A0A0K1JEW4"/>
<organism evidence="12 13">
    <name type="scientific">Luteipulveratus mongoliensis</name>
    <dbReference type="NCBI Taxonomy" id="571913"/>
    <lineage>
        <taxon>Bacteria</taxon>
        <taxon>Bacillati</taxon>
        <taxon>Actinomycetota</taxon>
        <taxon>Actinomycetes</taxon>
        <taxon>Micrococcales</taxon>
        <taxon>Dermacoccaceae</taxon>
        <taxon>Luteipulveratus</taxon>
    </lineage>
</organism>
<dbReference type="GO" id="GO:0009103">
    <property type="term" value="P:lipopolysaccharide biosynthetic process"/>
    <property type="evidence" value="ECO:0007669"/>
    <property type="project" value="UniProtKB-ARBA"/>
</dbReference>
<dbReference type="Proteomes" id="UP000066480">
    <property type="component" value="Chromosome"/>
</dbReference>
<evidence type="ECO:0000256" key="6">
    <source>
        <dbReference type="ARBA" id="ARBA00022989"/>
    </source>
</evidence>
<feature type="transmembrane region" description="Helical" evidence="9">
    <location>
        <begin position="239"/>
        <end position="259"/>
    </location>
</feature>
<dbReference type="InterPro" id="IPR050297">
    <property type="entry name" value="LipidA_mod_glycosyltrf_83"/>
</dbReference>
<feature type="transmembrane region" description="Helical" evidence="9">
    <location>
        <begin position="444"/>
        <end position="463"/>
    </location>
</feature>
<feature type="region of interest" description="Disordered" evidence="8">
    <location>
        <begin position="497"/>
        <end position="587"/>
    </location>
</feature>
<evidence type="ECO:0000256" key="4">
    <source>
        <dbReference type="ARBA" id="ARBA00022679"/>
    </source>
</evidence>
<proteinExistence type="predicted"/>
<evidence type="ECO:0000256" key="2">
    <source>
        <dbReference type="ARBA" id="ARBA00022475"/>
    </source>
</evidence>